<protein>
    <recommendedName>
        <fullName evidence="3">DUF2384 domain-containing protein</fullName>
    </recommendedName>
</protein>
<evidence type="ECO:0000313" key="1">
    <source>
        <dbReference type="EMBL" id="NGO54911.1"/>
    </source>
</evidence>
<accession>A0A6G4WJH1</accession>
<dbReference type="EMBL" id="JAAKZF010000071">
    <property type="protein sequence ID" value="NGO54911.1"/>
    <property type="molecule type" value="Genomic_DNA"/>
</dbReference>
<evidence type="ECO:0008006" key="3">
    <source>
        <dbReference type="Google" id="ProtNLM"/>
    </source>
</evidence>
<keyword evidence="2" id="KW-1185">Reference proteome</keyword>
<comment type="caution">
    <text evidence="1">The sequence shown here is derived from an EMBL/GenBank/DDBJ whole genome shotgun (WGS) entry which is preliminary data.</text>
</comment>
<dbReference type="AlphaFoldDB" id="A0A6G4WJH1"/>
<dbReference type="RefSeq" id="WP_165033255.1">
    <property type="nucleotide sequence ID" value="NZ_JAAKZF010000071.1"/>
</dbReference>
<dbReference type="InterPro" id="IPR058292">
    <property type="entry name" value="DUF7986"/>
</dbReference>
<dbReference type="Proteomes" id="UP001642900">
    <property type="component" value="Unassembled WGS sequence"/>
</dbReference>
<name>A0A6G4WJH1_9HYPH</name>
<evidence type="ECO:0000313" key="2">
    <source>
        <dbReference type="Proteomes" id="UP001642900"/>
    </source>
</evidence>
<reference evidence="1 2" key="1">
    <citation type="submission" date="2020-02" db="EMBL/GenBank/DDBJ databases">
        <title>Genome sequence of strain CCNWXJ40-4.</title>
        <authorList>
            <person name="Gao J."/>
            <person name="Sun J."/>
        </authorList>
    </citation>
    <scope>NUCLEOTIDE SEQUENCE [LARGE SCALE GENOMIC DNA]</scope>
    <source>
        <strain evidence="1 2">CCNWXJ 40-4</strain>
    </source>
</reference>
<sequence>MPNSHDLKGLIKFLSRDEWRDCFEDVLDDHFGPVLDASNMDFDDLAEMLGDHWAMTLWGCAFEDFLTQDFEVEGGNIVDEYLKRRGWKEGAQAKAYMKALRTSVMSLYEVSDIVPGKSLMARDLIRGGDPVLVSEGTATKTLQQWGRVAARIVPVAGKNIIGGGLLPFTPEASDALFDGLRAIFGKGPSKKLPVPTNEELQQASPIFTLAWLFDSLGRTMRMEQTTFENGDGDAIVFHDVRFPLTSGVTQKEITAQLKTVPALRQENARFWNWLGDIPKGRLKAGKSGNLAWDTTMEDGTRVLGNVELKGRTLHLSTNSAARAEKGTALMQGALNDLVGRPLTEIRTVEQMMAERPVRDKDTAGPELPPEIATKVVHEFLDKQYRETLDQPVGMLGNISPREAIKTAKGREKAAEWLKYLENRSSSQPDPNDPMATYDFRWIWAELGIENLRR</sequence>
<dbReference type="Pfam" id="PF25948">
    <property type="entry name" value="DUF7986"/>
    <property type="match status" value="1"/>
</dbReference>
<gene>
    <name evidence="1" type="ORF">G6N73_28090</name>
</gene>
<proteinExistence type="predicted"/>
<organism evidence="1 2">
    <name type="scientific">Allomesorhizobium camelthorni</name>
    <dbReference type="NCBI Taxonomy" id="475069"/>
    <lineage>
        <taxon>Bacteria</taxon>
        <taxon>Pseudomonadati</taxon>
        <taxon>Pseudomonadota</taxon>
        <taxon>Alphaproteobacteria</taxon>
        <taxon>Hyphomicrobiales</taxon>
        <taxon>Phyllobacteriaceae</taxon>
        <taxon>Allomesorhizobium</taxon>
    </lineage>
</organism>